<dbReference type="AlphaFoldDB" id="A0A229P1B3"/>
<organism evidence="1 2">
    <name type="scientific">Paenibacillus herberti</name>
    <dbReference type="NCBI Taxonomy" id="1619309"/>
    <lineage>
        <taxon>Bacteria</taxon>
        <taxon>Bacillati</taxon>
        <taxon>Bacillota</taxon>
        <taxon>Bacilli</taxon>
        <taxon>Bacillales</taxon>
        <taxon>Paenibacillaceae</taxon>
        <taxon>Paenibacillus</taxon>
    </lineage>
</organism>
<protein>
    <submittedName>
        <fullName evidence="1">Uncharacterized protein</fullName>
    </submittedName>
</protein>
<evidence type="ECO:0000313" key="2">
    <source>
        <dbReference type="Proteomes" id="UP000215145"/>
    </source>
</evidence>
<accession>A0A229P1B3</accession>
<dbReference type="Proteomes" id="UP000215145">
    <property type="component" value="Unassembled WGS sequence"/>
</dbReference>
<keyword evidence="2" id="KW-1185">Reference proteome</keyword>
<dbReference type="RefSeq" id="WP_089522817.1">
    <property type="nucleotide sequence ID" value="NZ_NMUQ01000001.1"/>
</dbReference>
<gene>
    <name evidence="1" type="ORF">CGZ75_03075</name>
</gene>
<sequence length="269" mass="30405">MRRKLNWKIAAAGAALLVGGSWLGNLFYWDSMQLGKAYFLKQTVQIDSKRGQMLQLHFIQDIYSERKITAVQIEEFPEIRFDVREEHTRNRYQRQMKAWAELNPSDPWVGRLKSGPLNLMVYYTKGSAEKVPAGTIEITGKTILSFVSGGGGGSTSQFEAELTQNATLTDITTEPKGLLDDGLSLTVDGKSRDELTLPKFYQKDSNIRLNWSDFEPGIDPRLLHEAQLELNFRLPDGGTMVEHLPIYSYDTLSDRQLASLVRKERGGSK</sequence>
<proteinExistence type="predicted"/>
<reference evidence="1 2" key="1">
    <citation type="submission" date="2017-07" db="EMBL/GenBank/DDBJ databases">
        <title>Paenibacillus herberti R33 genome sequencing and assembly.</title>
        <authorList>
            <person name="Su W."/>
        </authorList>
    </citation>
    <scope>NUCLEOTIDE SEQUENCE [LARGE SCALE GENOMIC DNA]</scope>
    <source>
        <strain evidence="1 2">R33</strain>
    </source>
</reference>
<name>A0A229P1B3_9BACL</name>
<dbReference type="EMBL" id="NMUQ01000001">
    <property type="protein sequence ID" value="OXM15724.1"/>
    <property type="molecule type" value="Genomic_DNA"/>
</dbReference>
<comment type="caution">
    <text evidence="1">The sequence shown here is derived from an EMBL/GenBank/DDBJ whole genome shotgun (WGS) entry which is preliminary data.</text>
</comment>
<evidence type="ECO:0000313" key="1">
    <source>
        <dbReference type="EMBL" id="OXM15724.1"/>
    </source>
</evidence>
<dbReference type="OrthoDB" id="1905191at2"/>